<keyword evidence="3" id="KW-1185">Reference proteome</keyword>
<comment type="caution">
    <text evidence="2">The sequence shown here is derived from an EMBL/GenBank/DDBJ whole genome shotgun (WGS) entry which is preliminary data.</text>
</comment>
<dbReference type="EMBL" id="JBGBZJ010000003">
    <property type="protein sequence ID" value="MEY9458367.1"/>
    <property type="molecule type" value="Genomic_DNA"/>
</dbReference>
<evidence type="ECO:0000313" key="3">
    <source>
        <dbReference type="Proteomes" id="UP001565369"/>
    </source>
</evidence>
<sequence>MVMLRMVLSGLWRPAASCGEAMDGHWQKSADGHLLIHVSVLSGRLGHSLRMQPASLLGFLAVPLLAGVLLAPVPAAAGGHDKGAPDAVRRAVEAGEIKPLADILASIRGKLPGEVAGVEIERERGRWIYEFRVVDDKGRLYEVYVDARSGEIERVKEK</sequence>
<dbReference type="Gene3D" id="3.10.450.40">
    <property type="match status" value="1"/>
</dbReference>
<organism evidence="2 3">
    <name type="scientific">Bradyrhizobium ottawaense</name>
    <dbReference type="NCBI Taxonomy" id="931866"/>
    <lineage>
        <taxon>Bacteria</taxon>
        <taxon>Pseudomonadati</taxon>
        <taxon>Pseudomonadota</taxon>
        <taxon>Alphaproteobacteria</taxon>
        <taxon>Hyphomicrobiales</taxon>
        <taxon>Nitrobacteraceae</taxon>
        <taxon>Bradyrhizobium</taxon>
    </lineage>
</organism>
<evidence type="ECO:0000259" key="1">
    <source>
        <dbReference type="Pfam" id="PF03413"/>
    </source>
</evidence>
<gene>
    <name evidence="2" type="ORF">ABIG07_007315</name>
</gene>
<reference evidence="2 3" key="1">
    <citation type="submission" date="2024-07" db="EMBL/GenBank/DDBJ databases">
        <title>Genomic Encyclopedia of Type Strains, Phase V (KMG-V): Genome sequencing to study the core and pangenomes of soil and plant-associated prokaryotes.</title>
        <authorList>
            <person name="Whitman W."/>
        </authorList>
    </citation>
    <scope>NUCLEOTIDE SEQUENCE [LARGE SCALE GENOMIC DNA]</scope>
    <source>
        <strain evidence="2 3">USDA 152</strain>
    </source>
</reference>
<proteinExistence type="predicted"/>
<dbReference type="Pfam" id="PF03413">
    <property type="entry name" value="PepSY"/>
    <property type="match status" value="1"/>
</dbReference>
<dbReference type="InterPro" id="IPR025711">
    <property type="entry name" value="PepSY"/>
</dbReference>
<accession>A0ABV4G390</accession>
<dbReference type="Proteomes" id="UP001565369">
    <property type="component" value="Unassembled WGS sequence"/>
</dbReference>
<name>A0ABV4G390_9BRAD</name>
<feature type="domain" description="PepSY" evidence="1">
    <location>
        <begin position="100"/>
        <end position="155"/>
    </location>
</feature>
<protein>
    <recommendedName>
        <fullName evidence="1">PepSY domain-containing protein</fullName>
    </recommendedName>
</protein>
<evidence type="ECO:0000313" key="2">
    <source>
        <dbReference type="EMBL" id="MEY9458367.1"/>
    </source>
</evidence>